<dbReference type="AlphaFoldDB" id="A0A7W9WSL5"/>
<protein>
    <submittedName>
        <fullName evidence="1">Uncharacterized protein</fullName>
    </submittedName>
</protein>
<accession>A0A7W9WSL5</accession>
<evidence type="ECO:0000313" key="1">
    <source>
        <dbReference type="EMBL" id="MBB6101863.1"/>
    </source>
</evidence>
<dbReference type="Proteomes" id="UP000571554">
    <property type="component" value="Unassembled WGS sequence"/>
</dbReference>
<keyword evidence="2" id="KW-1185">Reference proteome</keyword>
<gene>
    <name evidence="1" type="ORF">F4827_001711</name>
</gene>
<name>A0A7W9WSL5_9BURK</name>
<dbReference type="RefSeq" id="WP_183723497.1">
    <property type="nucleotide sequence ID" value="NZ_JACHBW010000004.1"/>
</dbReference>
<comment type="caution">
    <text evidence="1">The sequence shown here is derived from an EMBL/GenBank/DDBJ whole genome shotgun (WGS) entry which is preliminary data.</text>
</comment>
<evidence type="ECO:0000313" key="2">
    <source>
        <dbReference type="Proteomes" id="UP000571554"/>
    </source>
</evidence>
<proteinExistence type="predicted"/>
<dbReference type="EMBL" id="JACHBW010000004">
    <property type="protein sequence ID" value="MBB6101863.1"/>
    <property type="molecule type" value="Genomic_DNA"/>
</dbReference>
<sequence length="190" mass="20400">MTTSADIRAIVVQGLTDVTDAGASVYSPFDWPTAQNAYPCILVRAPRERKTSLGKNAPLFSVTTTVEIYARTRAVAAIGDAGSAQALAAAEKLKSQIEVTLINNTSLWVDTNGVQIIEQFSSVESEITTSSEGDMPMAELQMRLEIEFTQGPEDFYPIAGVPLAGIDMRVQEPDGTVEPGFSIDFPNPIS</sequence>
<organism evidence="1 2">
    <name type="scientific">Paraburkholderia bannensis</name>
    <dbReference type="NCBI Taxonomy" id="765414"/>
    <lineage>
        <taxon>Bacteria</taxon>
        <taxon>Pseudomonadati</taxon>
        <taxon>Pseudomonadota</taxon>
        <taxon>Betaproteobacteria</taxon>
        <taxon>Burkholderiales</taxon>
        <taxon>Burkholderiaceae</taxon>
        <taxon>Paraburkholderia</taxon>
    </lineage>
</organism>
<reference evidence="1 2" key="1">
    <citation type="submission" date="2020-08" db="EMBL/GenBank/DDBJ databases">
        <title>Above-ground endophytic microbial communities from plants in different locations in the United States.</title>
        <authorList>
            <person name="Frank C."/>
        </authorList>
    </citation>
    <scope>NUCLEOTIDE SEQUENCE [LARGE SCALE GENOMIC DNA]</scope>
    <source>
        <strain evidence="1 2">WP4_2_2</strain>
    </source>
</reference>